<name>A0A1Z4F0T9_9MYCO</name>
<protein>
    <submittedName>
        <fullName evidence="1">Uncharacterized protein</fullName>
    </submittedName>
</protein>
<dbReference type="EMBL" id="AP018165">
    <property type="protein sequence ID" value="BAX98808.1"/>
    <property type="molecule type" value="Genomic_DNA"/>
</dbReference>
<dbReference type="AlphaFoldDB" id="A0A1Z4F0T9"/>
<dbReference type="Proteomes" id="UP000217954">
    <property type="component" value="Chromosome"/>
</dbReference>
<reference evidence="2" key="1">
    <citation type="journal article" date="2017" name="Genome Announc.">
        <title>Complete Genome Sequence of Mycobacterium stephanolepidis.</title>
        <authorList>
            <person name="Fukano H."/>
            <person name="Yoshida M."/>
            <person name="Katayama Y."/>
            <person name="Omatsu T."/>
            <person name="Mizutani T."/>
            <person name="Kurata O."/>
            <person name="Wada S."/>
            <person name="Hoshino Y."/>
        </authorList>
    </citation>
    <scope>NUCLEOTIDE SEQUENCE [LARGE SCALE GENOMIC DNA]</scope>
    <source>
        <strain evidence="2">NJB0901</strain>
    </source>
</reference>
<accession>A0A1Z4F0T9</accession>
<sequence>MPNELLFEGEIYPDGSQIKIEDPGTSDIPDGVTEGAAFDASESSVSVYTMSADEAETIERDVVARVYKGTDTQGLGELIFDQNVTFTQPFLGLGEILHDEDELNHVPLERTGPIRLQIFTDAVIKTVTYPDHGEHPISGPSDVNILIRYDLT</sequence>
<proteinExistence type="predicted"/>
<organism evidence="1 2">
    <name type="scientific">[Mycobacterium] stephanolepidis</name>
    <dbReference type="NCBI Taxonomy" id="1520670"/>
    <lineage>
        <taxon>Bacteria</taxon>
        <taxon>Bacillati</taxon>
        <taxon>Actinomycetota</taxon>
        <taxon>Actinomycetes</taxon>
        <taxon>Mycobacteriales</taxon>
        <taxon>Mycobacteriaceae</taxon>
        <taxon>Mycobacteroides</taxon>
    </lineage>
</organism>
<dbReference type="RefSeq" id="WP_096503046.1">
    <property type="nucleotide sequence ID" value="NZ_AP018165.1"/>
</dbReference>
<dbReference type="KEGG" id="mste:MSTE_03507"/>
<evidence type="ECO:0000313" key="2">
    <source>
        <dbReference type="Proteomes" id="UP000217954"/>
    </source>
</evidence>
<evidence type="ECO:0000313" key="1">
    <source>
        <dbReference type="EMBL" id="BAX98808.1"/>
    </source>
</evidence>
<gene>
    <name evidence="1" type="ORF">MSTE_03507</name>
</gene>
<keyword evidence="2" id="KW-1185">Reference proteome</keyword>
<dbReference type="OrthoDB" id="4625946at2"/>
<reference evidence="1 2" key="2">
    <citation type="journal article" date="2017" name="Int. J. Syst. Evol. Microbiol.">
        <title>Mycobacterium stephanolepidis sp. nov., a rapidly growing species related to Mycobacterium chelonae, isolated from marine teleost fish, Stephanolepis cirrhifer.</title>
        <authorList>
            <person name="Fukano H."/>
            <person name="Wada S."/>
            <person name="Kurata O."/>
            <person name="Katayama K."/>
            <person name="Fujiwara N."/>
            <person name="Hoshino Y."/>
        </authorList>
    </citation>
    <scope>NUCLEOTIDE SEQUENCE [LARGE SCALE GENOMIC DNA]</scope>
    <source>
        <strain evidence="1 2">NJB0901</strain>
    </source>
</reference>